<proteinExistence type="predicted"/>
<protein>
    <submittedName>
        <fullName evidence="1">2169_t:CDS:1</fullName>
    </submittedName>
</protein>
<gene>
    <name evidence="1" type="ORF">SPELUC_LOCUS17588</name>
</gene>
<accession>A0ACA9RIY3</accession>
<reference evidence="1" key="1">
    <citation type="submission" date="2021-06" db="EMBL/GenBank/DDBJ databases">
        <authorList>
            <person name="Kallberg Y."/>
            <person name="Tangrot J."/>
            <person name="Rosling A."/>
        </authorList>
    </citation>
    <scope>NUCLEOTIDE SEQUENCE</scope>
    <source>
        <strain evidence="1">28 12/20/2015</strain>
    </source>
</reference>
<dbReference type="Proteomes" id="UP000789366">
    <property type="component" value="Unassembled WGS sequence"/>
</dbReference>
<sequence>RVNPEAIAIEATDIDFMYANNAIISHNRHDVSSTTISSQHSAFDDIVDEIESTISQVSKKTSTRDLKRLDTPPLSLTSTSKKKISDLALDCLGLNVVDEQESKGDDDSKAPDDEVEDLE</sequence>
<feature type="non-terminal residue" evidence="1">
    <location>
        <position position="1"/>
    </location>
</feature>
<dbReference type="EMBL" id="CAJVPW010073465">
    <property type="protein sequence ID" value="CAG8795355.1"/>
    <property type="molecule type" value="Genomic_DNA"/>
</dbReference>
<feature type="non-terminal residue" evidence="1">
    <location>
        <position position="119"/>
    </location>
</feature>
<evidence type="ECO:0000313" key="2">
    <source>
        <dbReference type="Proteomes" id="UP000789366"/>
    </source>
</evidence>
<comment type="caution">
    <text evidence="1">The sequence shown here is derived from an EMBL/GenBank/DDBJ whole genome shotgun (WGS) entry which is preliminary data.</text>
</comment>
<name>A0ACA9RIY3_9GLOM</name>
<organism evidence="1 2">
    <name type="scientific">Cetraspora pellucida</name>
    <dbReference type="NCBI Taxonomy" id="1433469"/>
    <lineage>
        <taxon>Eukaryota</taxon>
        <taxon>Fungi</taxon>
        <taxon>Fungi incertae sedis</taxon>
        <taxon>Mucoromycota</taxon>
        <taxon>Glomeromycotina</taxon>
        <taxon>Glomeromycetes</taxon>
        <taxon>Diversisporales</taxon>
        <taxon>Gigasporaceae</taxon>
        <taxon>Cetraspora</taxon>
    </lineage>
</organism>
<evidence type="ECO:0000313" key="1">
    <source>
        <dbReference type="EMBL" id="CAG8795355.1"/>
    </source>
</evidence>
<keyword evidence="2" id="KW-1185">Reference proteome</keyword>